<dbReference type="HAMAP" id="MF_01811">
    <property type="entry name" value="YidC_type2"/>
    <property type="match status" value="1"/>
</dbReference>
<name>A0ABW4CAP3_9BACL</name>
<keyword evidence="8 12" id="KW-0472">Membrane</keyword>
<keyword evidence="6 12" id="KW-0653">Protein transport</keyword>
<evidence type="ECO:0000256" key="3">
    <source>
        <dbReference type="ARBA" id="ARBA00022475"/>
    </source>
</evidence>
<evidence type="ECO:0000259" key="14">
    <source>
        <dbReference type="Pfam" id="PF02096"/>
    </source>
</evidence>
<comment type="caution">
    <text evidence="15">The sequence shown here is derived from an EMBL/GenBank/DDBJ whole genome shotgun (WGS) entry which is preliminary data.</text>
</comment>
<feature type="transmembrane region" description="Helical" evidence="12">
    <location>
        <begin position="198"/>
        <end position="214"/>
    </location>
</feature>
<dbReference type="InterPro" id="IPR001708">
    <property type="entry name" value="YidC/ALB3/OXA1/COX18"/>
</dbReference>
<evidence type="ECO:0000256" key="13">
    <source>
        <dbReference type="SAM" id="Coils"/>
    </source>
</evidence>
<dbReference type="CDD" id="cd20070">
    <property type="entry name" value="5TM_YidC_Alb3"/>
    <property type="match status" value="1"/>
</dbReference>
<keyword evidence="16" id="KW-1185">Reference proteome</keyword>
<dbReference type="EMBL" id="JBHTNU010000007">
    <property type="protein sequence ID" value="MFD1427159.1"/>
    <property type="molecule type" value="Genomic_DNA"/>
</dbReference>
<evidence type="ECO:0000313" key="15">
    <source>
        <dbReference type="EMBL" id="MFD1427159.1"/>
    </source>
</evidence>
<keyword evidence="3 12" id="KW-1003">Cell membrane</keyword>
<dbReference type="PRINTS" id="PR00701">
    <property type="entry name" value="60KDINNERMP"/>
</dbReference>
<proteinExistence type="inferred from homology"/>
<dbReference type="InterPro" id="IPR023060">
    <property type="entry name" value="YidC/YidC1/YidC2_Firmicutes"/>
</dbReference>
<evidence type="ECO:0000256" key="12">
    <source>
        <dbReference type="HAMAP-Rule" id="MF_01811"/>
    </source>
</evidence>
<feature type="transmembrane region" description="Helical" evidence="12">
    <location>
        <begin position="220"/>
        <end position="237"/>
    </location>
</feature>
<keyword evidence="9" id="KW-0564">Palmitate</keyword>
<organism evidence="15 16">
    <name type="scientific">Kroppenstedtia sanguinis</name>
    <dbReference type="NCBI Taxonomy" id="1380684"/>
    <lineage>
        <taxon>Bacteria</taxon>
        <taxon>Bacillati</taxon>
        <taxon>Bacillota</taxon>
        <taxon>Bacilli</taxon>
        <taxon>Bacillales</taxon>
        <taxon>Thermoactinomycetaceae</taxon>
        <taxon>Kroppenstedtia</taxon>
    </lineage>
</organism>
<comment type="similarity">
    <text evidence="12">Belongs to the OXA1/ALB3/YidC family. Type 2 subfamily.</text>
</comment>
<keyword evidence="5 12" id="KW-0732">Signal</keyword>
<evidence type="ECO:0000256" key="1">
    <source>
        <dbReference type="ARBA" id="ARBA00004651"/>
    </source>
</evidence>
<comment type="function">
    <text evidence="12">Required for the insertion and/or proper folding and/or complex formation of integral membrane proteins into the membrane. Involved in integration of membrane proteins that insert both dependently and independently of the Sec translocase complex, as well as at least some lipoproteins.</text>
</comment>
<dbReference type="InterPro" id="IPR028055">
    <property type="entry name" value="YidC/Oxa/ALB_C"/>
</dbReference>
<evidence type="ECO:0000256" key="2">
    <source>
        <dbReference type="ARBA" id="ARBA00022448"/>
    </source>
</evidence>
<dbReference type="Pfam" id="PF02096">
    <property type="entry name" value="60KD_IMP"/>
    <property type="match status" value="1"/>
</dbReference>
<keyword evidence="2 12" id="KW-0813">Transport</keyword>
<keyword evidence="11 12" id="KW-0449">Lipoprotein</keyword>
<dbReference type="PROSITE" id="PS51257">
    <property type="entry name" value="PROKAR_LIPOPROTEIN"/>
    <property type="match status" value="1"/>
</dbReference>
<dbReference type="RefSeq" id="WP_380164917.1">
    <property type="nucleotide sequence ID" value="NZ_JBHTNU010000007.1"/>
</dbReference>
<accession>A0ABW4CAP3</accession>
<dbReference type="NCBIfam" id="TIGR03592">
    <property type="entry name" value="yidC_oxa1_cterm"/>
    <property type="match status" value="1"/>
</dbReference>
<dbReference type="PANTHER" id="PTHR12428">
    <property type="entry name" value="OXA1"/>
    <property type="match status" value="1"/>
</dbReference>
<dbReference type="PRINTS" id="PR01900">
    <property type="entry name" value="YIDCPROTEIN"/>
</dbReference>
<reference evidence="16" key="1">
    <citation type="journal article" date="2019" name="Int. J. Syst. Evol. Microbiol.">
        <title>The Global Catalogue of Microorganisms (GCM) 10K type strain sequencing project: providing services to taxonomists for standard genome sequencing and annotation.</title>
        <authorList>
            <consortium name="The Broad Institute Genomics Platform"/>
            <consortium name="The Broad Institute Genome Sequencing Center for Infectious Disease"/>
            <person name="Wu L."/>
            <person name="Ma J."/>
        </authorList>
    </citation>
    <scope>NUCLEOTIDE SEQUENCE [LARGE SCALE GENOMIC DNA]</scope>
    <source>
        <strain evidence="16">S1</strain>
    </source>
</reference>
<evidence type="ECO:0000313" key="16">
    <source>
        <dbReference type="Proteomes" id="UP001597282"/>
    </source>
</evidence>
<keyword evidence="4 12" id="KW-0812">Transmembrane</keyword>
<dbReference type="InterPro" id="IPR047196">
    <property type="entry name" value="YidC_ALB_C"/>
</dbReference>
<sequence>MRRGRLILVLTLIAAIFVLGGCSPNPDQMKPIDPETAGFWGKYFVYPLQQLLGFFNDVLGSWGLAILAATILIRLIVLPLTLKQMKSSRAMQELQPKMKKLQEKYKNNQQKLQEETMKLFQKHNVNPMAGCLPMLIQFPILIAFYQAIMRDETIAKSSFLWMQLGEQDPYYILPLLAALTTYLQSVVMGMSDNPQQRVFLFIMPIMIFILAFQFPAALPLYWIYSNLFTMVQYYFIGDKYKPNKAKREGAAR</sequence>
<protein>
    <recommendedName>
        <fullName evidence="12">Membrane protein insertase YidC</fullName>
    </recommendedName>
    <alternativeName>
        <fullName evidence="12">Foldase YidC</fullName>
    </alternativeName>
    <alternativeName>
        <fullName evidence="12">Membrane integrase YidC</fullName>
    </alternativeName>
    <alternativeName>
        <fullName evidence="12">Membrane protein YidC</fullName>
    </alternativeName>
</protein>
<feature type="transmembrane region" description="Helical" evidence="12">
    <location>
        <begin position="62"/>
        <end position="82"/>
    </location>
</feature>
<feature type="transmembrane region" description="Helical" evidence="12">
    <location>
        <begin position="127"/>
        <end position="149"/>
    </location>
</feature>
<evidence type="ECO:0000256" key="7">
    <source>
        <dbReference type="ARBA" id="ARBA00022989"/>
    </source>
</evidence>
<keyword evidence="10 12" id="KW-0143">Chaperone</keyword>
<feature type="coiled-coil region" evidence="13">
    <location>
        <begin position="91"/>
        <end position="118"/>
    </location>
</feature>
<feature type="transmembrane region" description="Helical" evidence="12">
    <location>
        <begin position="169"/>
        <end position="191"/>
    </location>
</feature>
<evidence type="ECO:0000256" key="11">
    <source>
        <dbReference type="ARBA" id="ARBA00023288"/>
    </source>
</evidence>
<keyword evidence="7 12" id="KW-1133">Transmembrane helix</keyword>
<evidence type="ECO:0000256" key="10">
    <source>
        <dbReference type="ARBA" id="ARBA00023186"/>
    </source>
</evidence>
<evidence type="ECO:0000256" key="9">
    <source>
        <dbReference type="ARBA" id="ARBA00023139"/>
    </source>
</evidence>
<comment type="subcellular location">
    <subcellularLocation>
        <location evidence="1 12">Cell membrane</location>
        <topology evidence="1 12">Multi-pass membrane protein</topology>
    </subcellularLocation>
</comment>
<evidence type="ECO:0000256" key="5">
    <source>
        <dbReference type="ARBA" id="ARBA00022729"/>
    </source>
</evidence>
<evidence type="ECO:0000256" key="8">
    <source>
        <dbReference type="ARBA" id="ARBA00023136"/>
    </source>
</evidence>
<dbReference type="Proteomes" id="UP001597282">
    <property type="component" value="Unassembled WGS sequence"/>
</dbReference>
<gene>
    <name evidence="12 15" type="primary">yidC</name>
    <name evidence="15" type="ORF">ACFQ4Y_09500</name>
</gene>
<keyword evidence="13" id="KW-0175">Coiled coil</keyword>
<evidence type="ECO:0000256" key="6">
    <source>
        <dbReference type="ARBA" id="ARBA00022927"/>
    </source>
</evidence>
<feature type="domain" description="Membrane insertase YidC/Oxa/ALB C-terminal" evidence="14">
    <location>
        <begin position="62"/>
        <end position="236"/>
    </location>
</feature>
<evidence type="ECO:0000256" key="4">
    <source>
        <dbReference type="ARBA" id="ARBA00022692"/>
    </source>
</evidence>
<dbReference type="PANTHER" id="PTHR12428:SF65">
    <property type="entry name" value="CYTOCHROME C OXIDASE ASSEMBLY PROTEIN COX18, MITOCHONDRIAL"/>
    <property type="match status" value="1"/>
</dbReference>